<organism evidence="1 2">
    <name type="scientific">Racocetra persica</name>
    <dbReference type="NCBI Taxonomy" id="160502"/>
    <lineage>
        <taxon>Eukaryota</taxon>
        <taxon>Fungi</taxon>
        <taxon>Fungi incertae sedis</taxon>
        <taxon>Mucoromycota</taxon>
        <taxon>Glomeromycotina</taxon>
        <taxon>Glomeromycetes</taxon>
        <taxon>Diversisporales</taxon>
        <taxon>Gigasporaceae</taxon>
        <taxon>Racocetra</taxon>
    </lineage>
</organism>
<proteinExistence type="predicted"/>
<dbReference type="EMBL" id="CAJVQC010011809">
    <property type="protein sequence ID" value="CAG8631531.1"/>
    <property type="molecule type" value="Genomic_DNA"/>
</dbReference>
<evidence type="ECO:0000313" key="1">
    <source>
        <dbReference type="EMBL" id="CAG8631531.1"/>
    </source>
</evidence>
<dbReference type="Proteomes" id="UP000789920">
    <property type="component" value="Unassembled WGS sequence"/>
</dbReference>
<comment type="caution">
    <text evidence="1">The sequence shown here is derived from an EMBL/GenBank/DDBJ whole genome shotgun (WGS) entry which is preliminary data.</text>
</comment>
<protein>
    <submittedName>
        <fullName evidence="1">33866_t:CDS:1</fullName>
    </submittedName>
</protein>
<name>A0ACA9N5G1_9GLOM</name>
<reference evidence="1" key="1">
    <citation type="submission" date="2021-06" db="EMBL/GenBank/DDBJ databases">
        <authorList>
            <person name="Kallberg Y."/>
            <person name="Tangrot J."/>
            <person name="Rosling A."/>
        </authorList>
    </citation>
    <scope>NUCLEOTIDE SEQUENCE</scope>
    <source>
        <strain evidence="1">MA461A</strain>
    </source>
</reference>
<sequence length="124" mass="13746">MITQKNVEQTNERNVFSDIKETVAASAAQSKKRKTSNEEGAASSTRQLELPPFGRVELGELDFSSKSLNLPELIQSYLAENQMPNSGTTEHDVQEWFNGLIRVASSTSSNEQAIELSNQDNKDL</sequence>
<keyword evidence="2" id="KW-1185">Reference proteome</keyword>
<feature type="non-terminal residue" evidence="1">
    <location>
        <position position="124"/>
    </location>
</feature>
<accession>A0ACA9N5G1</accession>
<gene>
    <name evidence="1" type="ORF">RPERSI_LOCUS7131</name>
</gene>
<evidence type="ECO:0000313" key="2">
    <source>
        <dbReference type="Proteomes" id="UP000789920"/>
    </source>
</evidence>